<keyword evidence="2" id="KW-1185">Reference proteome</keyword>
<accession>A0A8X6SHI0</accession>
<sequence length="243" mass="27008">MDPNMQCPGKGLVLPSLDIDKVSEYARFLLLSLPNNEMLQMSPFAFQKAIQGISGEPKSVKKLRSGDLLIETSSALQMKSLSLTKTFLDCPLTVNLHRSLNSCRGVISETNLLCAYEAEILEGLSDQELHTADSKLCLKWKTEKQIQEIKINKNISYFEARKLIVLQLTQTYVQATKPSSISTTTQTDSNITNKICPPLQCLRPVPSNPMPSTSSSISAVPRHLHPVKHIYFLNHLQQSNIAG</sequence>
<dbReference type="EMBL" id="BMAU01021305">
    <property type="protein sequence ID" value="GFY11530.1"/>
    <property type="molecule type" value="Genomic_DNA"/>
</dbReference>
<name>A0A8X6SHI0_TRICX</name>
<dbReference type="AlphaFoldDB" id="A0A8X6SHI0"/>
<gene>
    <name evidence="1" type="primary">AVEN_181476_1</name>
    <name evidence="1" type="ORF">TNCV_3183681</name>
</gene>
<protein>
    <submittedName>
        <fullName evidence="1">Uncharacterized protein</fullName>
    </submittedName>
</protein>
<reference evidence="1" key="1">
    <citation type="submission" date="2020-08" db="EMBL/GenBank/DDBJ databases">
        <title>Multicomponent nature underlies the extraordinary mechanical properties of spider dragline silk.</title>
        <authorList>
            <person name="Kono N."/>
            <person name="Nakamura H."/>
            <person name="Mori M."/>
            <person name="Yoshida Y."/>
            <person name="Ohtoshi R."/>
            <person name="Malay A.D."/>
            <person name="Moran D.A.P."/>
            <person name="Tomita M."/>
            <person name="Numata K."/>
            <person name="Arakawa K."/>
        </authorList>
    </citation>
    <scope>NUCLEOTIDE SEQUENCE</scope>
</reference>
<dbReference type="Proteomes" id="UP000887159">
    <property type="component" value="Unassembled WGS sequence"/>
</dbReference>
<evidence type="ECO:0000313" key="2">
    <source>
        <dbReference type="Proteomes" id="UP000887159"/>
    </source>
</evidence>
<organism evidence="1 2">
    <name type="scientific">Trichonephila clavipes</name>
    <name type="common">Golden silk orbweaver</name>
    <name type="synonym">Nephila clavipes</name>
    <dbReference type="NCBI Taxonomy" id="2585209"/>
    <lineage>
        <taxon>Eukaryota</taxon>
        <taxon>Metazoa</taxon>
        <taxon>Ecdysozoa</taxon>
        <taxon>Arthropoda</taxon>
        <taxon>Chelicerata</taxon>
        <taxon>Arachnida</taxon>
        <taxon>Araneae</taxon>
        <taxon>Araneomorphae</taxon>
        <taxon>Entelegynae</taxon>
        <taxon>Araneoidea</taxon>
        <taxon>Nephilidae</taxon>
        <taxon>Trichonephila</taxon>
    </lineage>
</organism>
<comment type="caution">
    <text evidence="1">The sequence shown here is derived from an EMBL/GenBank/DDBJ whole genome shotgun (WGS) entry which is preliminary data.</text>
</comment>
<evidence type="ECO:0000313" key="1">
    <source>
        <dbReference type="EMBL" id="GFY11530.1"/>
    </source>
</evidence>
<proteinExistence type="predicted"/>